<feature type="disulfide bond" evidence="2">
    <location>
        <begin position="42"/>
        <end position="51"/>
    </location>
</feature>
<dbReference type="PROSITE" id="PS00022">
    <property type="entry name" value="EGF_1"/>
    <property type="match status" value="1"/>
</dbReference>
<keyword evidence="3" id="KW-0472">Membrane</keyword>
<dbReference type="Proteomes" id="UP000005408">
    <property type="component" value="Unassembled WGS sequence"/>
</dbReference>
<feature type="domain" description="EGF-like" evidence="5">
    <location>
        <begin position="18"/>
        <end position="52"/>
    </location>
</feature>
<evidence type="ECO:0000256" key="4">
    <source>
        <dbReference type="SAM" id="SignalP"/>
    </source>
</evidence>
<protein>
    <recommendedName>
        <fullName evidence="5">EGF-like domain-containing protein</fullName>
    </recommendedName>
</protein>
<dbReference type="SMART" id="SM00181">
    <property type="entry name" value="EGF"/>
    <property type="match status" value="1"/>
</dbReference>
<comment type="caution">
    <text evidence="2">Lacks conserved residue(s) required for the propagation of feature annotation.</text>
</comment>
<reference evidence="6" key="1">
    <citation type="submission" date="2022-08" db="UniProtKB">
        <authorList>
            <consortium name="EnsemblMetazoa"/>
        </authorList>
    </citation>
    <scope>IDENTIFICATION</scope>
    <source>
        <strain evidence="6">05x7-T-G4-1.051#20</strain>
    </source>
</reference>
<dbReference type="SMART" id="SM00179">
    <property type="entry name" value="EGF_CA"/>
    <property type="match status" value="1"/>
</dbReference>
<dbReference type="SUPFAM" id="SSF57196">
    <property type="entry name" value="EGF/Laminin"/>
    <property type="match status" value="1"/>
</dbReference>
<accession>A0A8W8NTQ3</accession>
<name>A0A8W8NTQ3_MAGGI</name>
<evidence type="ECO:0000256" key="3">
    <source>
        <dbReference type="SAM" id="Phobius"/>
    </source>
</evidence>
<dbReference type="InterPro" id="IPR001881">
    <property type="entry name" value="EGF-like_Ca-bd_dom"/>
</dbReference>
<feature type="signal peptide" evidence="4">
    <location>
        <begin position="1"/>
        <end position="20"/>
    </location>
</feature>
<keyword evidence="4" id="KW-0732">Signal</keyword>
<feature type="transmembrane region" description="Helical" evidence="3">
    <location>
        <begin position="71"/>
        <end position="92"/>
    </location>
</feature>
<organism evidence="6 7">
    <name type="scientific">Magallana gigas</name>
    <name type="common">Pacific oyster</name>
    <name type="synonym">Crassostrea gigas</name>
    <dbReference type="NCBI Taxonomy" id="29159"/>
    <lineage>
        <taxon>Eukaryota</taxon>
        <taxon>Metazoa</taxon>
        <taxon>Spiralia</taxon>
        <taxon>Lophotrochozoa</taxon>
        <taxon>Mollusca</taxon>
        <taxon>Bivalvia</taxon>
        <taxon>Autobranchia</taxon>
        <taxon>Pteriomorphia</taxon>
        <taxon>Ostreida</taxon>
        <taxon>Ostreoidea</taxon>
        <taxon>Ostreidae</taxon>
        <taxon>Magallana</taxon>
    </lineage>
</organism>
<dbReference type="EnsemblMetazoa" id="G8103.1">
    <property type="protein sequence ID" value="G8103.1:cds"/>
    <property type="gene ID" value="G8103"/>
</dbReference>
<evidence type="ECO:0000259" key="5">
    <source>
        <dbReference type="PROSITE" id="PS50026"/>
    </source>
</evidence>
<keyword evidence="3" id="KW-0812">Transmembrane</keyword>
<evidence type="ECO:0000313" key="6">
    <source>
        <dbReference type="EnsemblMetazoa" id="G8103.1:cds"/>
    </source>
</evidence>
<proteinExistence type="predicted"/>
<keyword evidence="2" id="KW-0245">EGF-like domain</keyword>
<dbReference type="AlphaFoldDB" id="A0A8W8NTQ3"/>
<keyword evidence="1 2" id="KW-1015">Disulfide bond</keyword>
<feature type="chain" id="PRO_5036496126" description="EGF-like domain-containing protein" evidence="4">
    <location>
        <begin position="21"/>
        <end position="119"/>
    </location>
</feature>
<dbReference type="InterPro" id="IPR000742">
    <property type="entry name" value="EGF"/>
</dbReference>
<dbReference type="PROSITE" id="PS50026">
    <property type="entry name" value="EGF_3"/>
    <property type="match status" value="1"/>
</dbReference>
<dbReference type="Gene3D" id="2.10.25.10">
    <property type="entry name" value="Laminin"/>
    <property type="match status" value="1"/>
</dbReference>
<dbReference type="Pfam" id="PF00008">
    <property type="entry name" value="EGF"/>
    <property type="match status" value="1"/>
</dbReference>
<evidence type="ECO:0000313" key="7">
    <source>
        <dbReference type="Proteomes" id="UP000005408"/>
    </source>
</evidence>
<evidence type="ECO:0000256" key="2">
    <source>
        <dbReference type="PROSITE-ProRule" id="PRU00076"/>
    </source>
</evidence>
<sequence length="119" mass="13554">MSIWTLLCLVMWHMFRFVDADCISSPCQNNGTCVPASFRCDCPLEYSGKFCDIECRPRESTNSYEGFTTGFLSGAGAMLFLFASVCGTVCLTRKYEEHRQLRRLEKRQRTVQILSTGNI</sequence>
<keyword evidence="3" id="KW-1133">Transmembrane helix</keyword>
<dbReference type="GO" id="GO:0005509">
    <property type="term" value="F:calcium ion binding"/>
    <property type="evidence" value="ECO:0007669"/>
    <property type="project" value="InterPro"/>
</dbReference>
<evidence type="ECO:0000256" key="1">
    <source>
        <dbReference type="ARBA" id="ARBA00023157"/>
    </source>
</evidence>
<keyword evidence="7" id="KW-1185">Reference proteome</keyword>
<dbReference type="OrthoDB" id="5946642at2759"/>
<dbReference type="CDD" id="cd00054">
    <property type="entry name" value="EGF_CA"/>
    <property type="match status" value="1"/>
</dbReference>